<evidence type="ECO:0000256" key="1">
    <source>
        <dbReference type="ARBA" id="ARBA00004651"/>
    </source>
</evidence>
<dbReference type="InterPro" id="IPR050297">
    <property type="entry name" value="LipidA_mod_glycosyltrf_83"/>
</dbReference>
<feature type="transmembrane region" description="Helical" evidence="8">
    <location>
        <begin position="5"/>
        <end position="23"/>
    </location>
</feature>
<evidence type="ECO:0000256" key="8">
    <source>
        <dbReference type="SAM" id="Phobius"/>
    </source>
</evidence>
<feature type="transmembrane region" description="Helical" evidence="8">
    <location>
        <begin position="96"/>
        <end position="113"/>
    </location>
</feature>
<dbReference type="Proteomes" id="UP000232883">
    <property type="component" value="Chromosome"/>
</dbReference>
<evidence type="ECO:0000313" key="10">
    <source>
        <dbReference type="EMBL" id="AUD06694.1"/>
    </source>
</evidence>
<feature type="domain" description="Glycosyltransferase RgtA/B/C/D-like" evidence="9">
    <location>
        <begin position="50"/>
        <end position="207"/>
    </location>
</feature>
<dbReference type="Pfam" id="PF13231">
    <property type="entry name" value="PMT_2"/>
    <property type="match status" value="1"/>
</dbReference>
<evidence type="ECO:0000259" key="9">
    <source>
        <dbReference type="Pfam" id="PF13231"/>
    </source>
</evidence>
<organism evidence="10 11">
    <name type="scientific">Spirosoma pollinicola</name>
    <dbReference type="NCBI Taxonomy" id="2057025"/>
    <lineage>
        <taxon>Bacteria</taxon>
        <taxon>Pseudomonadati</taxon>
        <taxon>Bacteroidota</taxon>
        <taxon>Cytophagia</taxon>
        <taxon>Cytophagales</taxon>
        <taxon>Cytophagaceae</taxon>
        <taxon>Spirosoma</taxon>
    </lineage>
</organism>
<feature type="transmembrane region" description="Helical" evidence="8">
    <location>
        <begin position="288"/>
        <end position="307"/>
    </location>
</feature>
<feature type="transmembrane region" description="Helical" evidence="8">
    <location>
        <begin position="313"/>
        <end position="333"/>
    </location>
</feature>
<feature type="transmembrane region" description="Helical" evidence="8">
    <location>
        <begin position="69"/>
        <end position="87"/>
    </location>
</feature>
<feature type="transmembrane region" description="Helical" evidence="8">
    <location>
        <begin position="240"/>
        <end position="260"/>
    </location>
</feature>
<keyword evidence="11" id="KW-1185">Reference proteome</keyword>
<keyword evidence="5 8" id="KW-0812">Transmembrane</keyword>
<evidence type="ECO:0000256" key="6">
    <source>
        <dbReference type="ARBA" id="ARBA00022989"/>
    </source>
</evidence>
<keyword evidence="4 10" id="KW-0808">Transferase</keyword>
<dbReference type="KEGG" id="spir:CWM47_35525"/>
<feature type="transmembrane region" description="Helical" evidence="8">
    <location>
        <begin position="266"/>
        <end position="283"/>
    </location>
</feature>
<dbReference type="GO" id="GO:0016763">
    <property type="term" value="F:pentosyltransferase activity"/>
    <property type="evidence" value="ECO:0007669"/>
    <property type="project" value="TreeGrafter"/>
</dbReference>
<dbReference type="EMBL" id="CP025096">
    <property type="protein sequence ID" value="AUD06694.1"/>
    <property type="molecule type" value="Genomic_DNA"/>
</dbReference>
<comment type="subcellular location">
    <subcellularLocation>
        <location evidence="1">Cell membrane</location>
        <topology evidence="1">Multi-pass membrane protein</topology>
    </subcellularLocation>
</comment>
<name>A0A2K8ZA05_9BACT</name>
<feature type="transmembrane region" description="Helical" evidence="8">
    <location>
        <begin position="149"/>
        <end position="178"/>
    </location>
</feature>
<dbReference type="OrthoDB" id="9813729at2"/>
<keyword evidence="6 8" id="KW-1133">Transmembrane helix</keyword>
<reference evidence="10 11" key="1">
    <citation type="submission" date="2017-11" db="EMBL/GenBank/DDBJ databases">
        <title>Taxonomic description and genome sequences of Spirosoma HA7 sp. nov., isolated from pollen microhabitat of Corylus avellana.</title>
        <authorList>
            <person name="Ambika Manirajan B."/>
            <person name="Suarez C."/>
            <person name="Ratering S."/>
            <person name="Geissler-Plaum R."/>
            <person name="Cardinale M."/>
            <person name="Sylvia S."/>
        </authorList>
    </citation>
    <scope>NUCLEOTIDE SEQUENCE [LARGE SCALE GENOMIC DNA]</scope>
    <source>
        <strain evidence="10 11">HA7</strain>
    </source>
</reference>
<keyword evidence="3" id="KW-0328">Glycosyltransferase</keyword>
<dbReference type="GO" id="GO:0005886">
    <property type="term" value="C:plasma membrane"/>
    <property type="evidence" value="ECO:0007669"/>
    <property type="project" value="UniProtKB-SubCell"/>
</dbReference>
<evidence type="ECO:0000256" key="2">
    <source>
        <dbReference type="ARBA" id="ARBA00022475"/>
    </source>
</evidence>
<keyword evidence="2" id="KW-1003">Cell membrane</keyword>
<gene>
    <name evidence="10" type="ORF">CWM47_35525</name>
</gene>
<dbReference type="RefSeq" id="WP_100993230.1">
    <property type="nucleotide sequence ID" value="NZ_CP025096.1"/>
</dbReference>
<evidence type="ECO:0000256" key="5">
    <source>
        <dbReference type="ARBA" id="ARBA00022692"/>
    </source>
</evidence>
<dbReference type="AlphaFoldDB" id="A0A2K8ZA05"/>
<proteinExistence type="predicted"/>
<accession>A0A2K8ZA05</accession>
<evidence type="ECO:0000313" key="11">
    <source>
        <dbReference type="Proteomes" id="UP000232883"/>
    </source>
</evidence>
<evidence type="ECO:0000256" key="3">
    <source>
        <dbReference type="ARBA" id="ARBA00022676"/>
    </source>
</evidence>
<evidence type="ECO:0000256" key="7">
    <source>
        <dbReference type="ARBA" id="ARBA00023136"/>
    </source>
</evidence>
<protein>
    <submittedName>
        <fullName evidence="10">Glycosyl transferase</fullName>
    </submittedName>
</protein>
<sequence length="502" mass="57561">MSKNVFCLIGFILAKFVLQYLLLSPEYDLQRDEYLHLDQANHLDWGYVSVPPVTAWIALISKWLGNAPLIIRFFPAFFGALTLLVVWKTVEALKGNLFACVLAATGVLFSGLLRLNQLLQPNSLDVLCWTSLYFVWIKYIQSNDKKWMYWFWVAVAIGFLNKYNIVFLLVGLLPAILLTPQRALLLNRQLYLVLLLGLLLILPNLIWQCVHGFPVFHHMKLLAQTQLIHVSRLHFLKQQLLFFMGSLLIIAAGLYSLLVYTPFKDYRAFGYAFVFTLATFILLRAKDYYAIGIYPVYIAFGAVYLTVNIQSTWGRAALLALPMLCFIPVYQVAFPNRSPQEIADHPERYKPWGLLRWEDGQDHPVPQDFADMLGWQELAAKVDTAYCHLADPAHTLVLCDNYGQAGAINYYTSQNINAVAFNADYLDWFDLTKTYRHLIRVKEAQAIGDELEETGALFRAGYIEDSIRSPYARERGTTVFVFQDAKVNITSRLAREIAEEHW</sequence>
<dbReference type="PANTHER" id="PTHR33908:SF11">
    <property type="entry name" value="MEMBRANE PROTEIN"/>
    <property type="match status" value="1"/>
</dbReference>
<feature type="transmembrane region" description="Helical" evidence="8">
    <location>
        <begin position="190"/>
        <end position="210"/>
    </location>
</feature>
<dbReference type="GO" id="GO:0009103">
    <property type="term" value="P:lipopolysaccharide biosynthetic process"/>
    <property type="evidence" value="ECO:0007669"/>
    <property type="project" value="UniProtKB-ARBA"/>
</dbReference>
<keyword evidence="7 8" id="KW-0472">Membrane</keyword>
<dbReference type="InterPro" id="IPR038731">
    <property type="entry name" value="RgtA/B/C-like"/>
</dbReference>
<evidence type="ECO:0000256" key="4">
    <source>
        <dbReference type="ARBA" id="ARBA00022679"/>
    </source>
</evidence>
<dbReference type="PANTHER" id="PTHR33908">
    <property type="entry name" value="MANNOSYLTRANSFERASE YKCB-RELATED"/>
    <property type="match status" value="1"/>
</dbReference>